<dbReference type="InterPro" id="IPR004291">
    <property type="entry name" value="Transposase_IS66_central"/>
</dbReference>
<accession>A0A419T2Q9</accession>
<dbReference type="OrthoDB" id="9760067at2"/>
<organism evidence="2 3">
    <name type="scientific">Lacrimispora algidixylanolytica</name>
    <dbReference type="NCBI Taxonomy" id="94868"/>
    <lineage>
        <taxon>Bacteria</taxon>
        <taxon>Bacillati</taxon>
        <taxon>Bacillota</taxon>
        <taxon>Clostridia</taxon>
        <taxon>Lachnospirales</taxon>
        <taxon>Lachnospiraceae</taxon>
        <taxon>Lacrimispora</taxon>
    </lineage>
</organism>
<dbReference type="EMBL" id="MCIA01000016">
    <property type="protein sequence ID" value="RKD31742.1"/>
    <property type="molecule type" value="Genomic_DNA"/>
</dbReference>
<dbReference type="RefSeq" id="WP_120196901.1">
    <property type="nucleotide sequence ID" value="NZ_MCIA01000016.1"/>
</dbReference>
<evidence type="ECO:0000259" key="1">
    <source>
        <dbReference type="Pfam" id="PF03050"/>
    </source>
</evidence>
<name>A0A419T2Q9_9FIRM</name>
<evidence type="ECO:0000313" key="3">
    <source>
        <dbReference type="Proteomes" id="UP000284277"/>
    </source>
</evidence>
<dbReference type="Pfam" id="PF03050">
    <property type="entry name" value="DDE_Tnp_IS66"/>
    <property type="match status" value="1"/>
</dbReference>
<dbReference type="AlphaFoldDB" id="A0A419T2Q9"/>
<comment type="caution">
    <text evidence="2">The sequence shown here is derived from an EMBL/GenBank/DDBJ whole genome shotgun (WGS) entry which is preliminary data.</text>
</comment>
<feature type="domain" description="Transposase IS66 central" evidence="1">
    <location>
        <begin position="11"/>
        <end position="87"/>
    </location>
</feature>
<gene>
    <name evidence="2" type="ORF">BET01_19675</name>
</gene>
<evidence type="ECO:0000313" key="2">
    <source>
        <dbReference type="EMBL" id="RKD31742.1"/>
    </source>
</evidence>
<keyword evidence="3" id="KW-1185">Reference proteome</keyword>
<sequence length="130" mass="15011">MGSGGYRQDDSIFTPSLGAGTINAMYVKSIPVAWIKAEFQRNGVNLSRQTMSNGVICCSEFYFQTMYEYLHQKQLSFHVTQYDEKPIMDSPIASIRKVTFKYSLKMEKFQWITIRQNSPFAPSVWERKTG</sequence>
<reference evidence="2 3" key="1">
    <citation type="submission" date="2016-08" db="EMBL/GenBank/DDBJ databases">
        <title>A new outlook on sporulation: Clostridium algidixylanolyticum.</title>
        <authorList>
            <person name="Poppleton D.I."/>
            <person name="Gribaldo S."/>
        </authorList>
    </citation>
    <scope>NUCLEOTIDE SEQUENCE [LARGE SCALE GENOMIC DNA]</scope>
    <source>
        <strain evidence="2 3">SPL73</strain>
    </source>
</reference>
<proteinExistence type="predicted"/>
<protein>
    <recommendedName>
        <fullName evidence="1">Transposase IS66 central domain-containing protein</fullName>
    </recommendedName>
</protein>
<dbReference type="Proteomes" id="UP000284277">
    <property type="component" value="Unassembled WGS sequence"/>
</dbReference>